<dbReference type="Pfam" id="PF00535">
    <property type="entry name" value="Glycos_transf_2"/>
    <property type="match status" value="1"/>
</dbReference>
<dbReference type="Gene3D" id="3.90.550.10">
    <property type="entry name" value="Spore Coat Polysaccharide Biosynthesis Protein SpsA, Chain A"/>
    <property type="match status" value="1"/>
</dbReference>
<evidence type="ECO:0000313" key="3">
    <source>
        <dbReference type="EMBL" id="MCO5400271.1"/>
    </source>
</evidence>
<evidence type="ECO:0000313" key="4">
    <source>
        <dbReference type="Proteomes" id="UP001162811"/>
    </source>
</evidence>
<dbReference type="InterPro" id="IPR029044">
    <property type="entry name" value="Nucleotide-diphossugar_trans"/>
</dbReference>
<gene>
    <name evidence="3" type="ORF">NG900_18900</name>
</gene>
<dbReference type="EMBL" id="JAMXHT010000007">
    <property type="protein sequence ID" value="MCO5400271.1"/>
    <property type="molecule type" value="Genomic_DNA"/>
</dbReference>
<evidence type="ECO:0000259" key="2">
    <source>
        <dbReference type="Pfam" id="PF00535"/>
    </source>
</evidence>
<comment type="similarity">
    <text evidence="1">Belongs to the glycosyltransferase 2 family. WaaE/KdtX subfamily.</text>
</comment>
<dbReference type="SUPFAM" id="SSF53448">
    <property type="entry name" value="Nucleotide-diphospho-sugar transferases"/>
    <property type="match status" value="1"/>
</dbReference>
<dbReference type="RefSeq" id="WP_252682902.1">
    <property type="nucleotide sequence ID" value="NZ_JAMXHT010000007.1"/>
</dbReference>
<evidence type="ECO:0000256" key="1">
    <source>
        <dbReference type="ARBA" id="ARBA00038494"/>
    </source>
</evidence>
<dbReference type="InterPro" id="IPR001173">
    <property type="entry name" value="Glyco_trans_2-like"/>
</dbReference>
<dbReference type="Gene3D" id="1.25.40.10">
    <property type="entry name" value="Tetratricopeptide repeat domain"/>
    <property type="match status" value="1"/>
</dbReference>
<sequence>MSKRHHHGPYPSLALVVIARNEAGCIQRCLMSAKPYVDRLVVLDTGSTDDTVAIAQACGAEVGHFTWIDDFSAARNAALVLANSDWNLVMDADEWIESGGEHLRSLCTATPYMGEVCISSHTFHEDIKIQANSQIIRLLPRGVRYERRVHEQPVAPLVQKRVPIVFGHDGYTDEKVEKKRGRNTALLLKELVDHPTDPYVLFQFGKDLEQTTLDFTRAADYYARALELTAPNAPYRHNLCMRLLFSLNRAGQLDTAITRAGEWMDEWAESPDFFYQVGILMTDASTKYPDQALSQWLPMAEQAFLRCLEIGDRPNLDDSTLGVGSHFAAERLADVHQRRSHYLANKAHYYLTLAEELKRGAATTPSAAT</sequence>
<dbReference type="PANTHER" id="PTHR43630:SF2">
    <property type="entry name" value="GLYCOSYLTRANSFERASE"/>
    <property type="match status" value="1"/>
</dbReference>
<name>A0ABT1APN6_9RALS</name>
<dbReference type="Proteomes" id="UP001162811">
    <property type="component" value="Unassembled WGS sequence"/>
</dbReference>
<accession>A0ABT1APN6</accession>
<dbReference type="PANTHER" id="PTHR43630">
    <property type="entry name" value="POLY-BETA-1,6-N-ACETYL-D-GLUCOSAMINE SYNTHASE"/>
    <property type="match status" value="1"/>
</dbReference>
<feature type="domain" description="Glycosyltransferase 2-like" evidence="2">
    <location>
        <begin position="15"/>
        <end position="97"/>
    </location>
</feature>
<comment type="caution">
    <text evidence="3">The sequence shown here is derived from an EMBL/GenBank/DDBJ whole genome shotgun (WGS) entry which is preliminary data.</text>
</comment>
<dbReference type="InterPro" id="IPR011990">
    <property type="entry name" value="TPR-like_helical_dom_sf"/>
</dbReference>
<reference evidence="3" key="2">
    <citation type="journal article" date="2023" name="Front. Microbiol.">
        <title>Ralstonia chuxiongensis sp. nov., Ralstonia mojiangensis sp. nov., and Ralstonia soli sp. nov., isolated from tobacco fields, are three novel species in the family Burkholderiaceae.</title>
        <authorList>
            <person name="Lu C.H."/>
            <person name="Zhang Y.Y."/>
            <person name="Jiang N."/>
            <person name="Chen W."/>
            <person name="Shao X."/>
            <person name="Zhao Z.M."/>
            <person name="Lu W.L."/>
            <person name="Hu X."/>
            <person name="Xi Y.X."/>
            <person name="Zou S.Y."/>
            <person name="Wei Q.J."/>
            <person name="Lin Z.L."/>
            <person name="Gong L."/>
            <person name="Gai X.T."/>
            <person name="Zhang L.Q."/>
            <person name="Li J.Y."/>
            <person name="Jin Y."/>
            <person name="Xia Z.Y."/>
        </authorList>
    </citation>
    <scope>NUCLEOTIDE SEQUENCE</scope>
    <source>
        <strain evidence="3">21MJYT02-11</strain>
    </source>
</reference>
<reference evidence="3" key="1">
    <citation type="submission" date="2022-06" db="EMBL/GenBank/DDBJ databases">
        <authorList>
            <person name="Lu C.-H."/>
        </authorList>
    </citation>
    <scope>NUCLEOTIDE SEQUENCE</scope>
    <source>
        <strain evidence="3">21MJYT02-11</strain>
    </source>
</reference>
<dbReference type="CDD" id="cd02511">
    <property type="entry name" value="Beta4Glucosyltransferase"/>
    <property type="match status" value="1"/>
</dbReference>
<keyword evidence="4" id="KW-1185">Reference proteome</keyword>
<proteinExistence type="inferred from homology"/>
<organism evidence="3 4">
    <name type="scientific">Ralstonia soli</name>
    <dbReference type="NCBI Taxonomy" id="2953896"/>
    <lineage>
        <taxon>Bacteria</taxon>
        <taxon>Pseudomonadati</taxon>
        <taxon>Pseudomonadota</taxon>
        <taxon>Betaproteobacteria</taxon>
        <taxon>Burkholderiales</taxon>
        <taxon>Burkholderiaceae</taxon>
        <taxon>Ralstonia</taxon>
    </lineage>
</organism>
<protein>
    <submittedName>
        <fullName evidence="3">Glycosyltransferase family 2 protein</fullName>
    </submittedName>
</protein>